<dbReference type="EMBL" id="DYVS01000159">
    <property type="protein sequence ID" value="HJF70961.1"/>
    <property type="molecule type" value="Genomic_DNA"/>
</dbReference>
<comment type="caution">
    <text evidence="2">The sequence shown here is derived from an EMBL/GenBank/DDBJ whole genome shotgun (WGS) entry which is preliminary data.</text>
</comment>
<reference evidence="2" key="2">
    <citation type="submission" date="2021-09" db="EMBL/GenBank/DDBJ databases">
        <authorList>
            <person name="Gilroy R."/>
        </authorList>
    </citation>
    <scope>NUCLEOTIDE SEQUENCE</scope>
    <source>
        <strain evidence="2">6966</strain>
    </source>
</reference>
<keyword evidence="1" id="KW-0812">Transmembrane</keyword>
<keyword evidence="1" id="KW-1133">Transmembrane helix</keyword>
<sequence>MSVYFFTGIFFTLGFNAFLSQVADDFVTGVLSIVGGVISSIVVAWCKNRWERKRSGR</sequence>
<proteinExistence type="predicted"/>
<feature type="transmembrane region" description="Helical" evidence="1">
    <location>
        <begin position="30"/>
        <end position="47"/>
    </location>
</feature>
<accession>A0A921H4Z3</accession>
<keyword evidence="1" id="KW-0472">Membrane</keyword>
<gene>
    <name evidence="2" type="ORF">K8V05_09430</name>
</gene>
<reference evidence="2" key="1">
    <citation type="journal article" date="2021" name="PeerJ">
        <title>Extensive microbial diversity within the chicken gut microbiome revealed by metagenomics and culture.</title>
        <authorList>
            <person name="Gilroy R."/>
            <person name="Ravi A."/>
            <person name="Getino M."/>
            <person name="Pursley I."/>
            <person name="Horton D.L."/>
            <person name="Alikhan N.F."/>
            <person name="Baker D."/>
            <person name="Gharbi K."/>
            <person name="Hall N."/>
            <person name="Watson M."/>
            <person name="Adriaenssens E.M."/>
            <person name="Foster-Nyarko E."/>
            <person name="Jarju S."/>
            <person name="Secka A."/>
            <person name="Antonio M."/>
            <person name="Oren A."/>
            <person name="Chaudhuri R.R."/>
            <person name="La Ragione R."/>
            <person name="Hildebrand F."/>
            <person name="Pallen M.J."/>
        </authorList>
    </citation>
    <scope>NUCLEOTIDE SEQUENCE</scope>
    <source>
        <strain evidence="2">6966</strain>
    </source>
</reference>
<evidence type="ECO:0000313" key="2">
    <source>
        <dbReference type="EMBL" id="HJF70961.1"/>
    </source>
</evidence>
<dbReference type="Proteomes" id="UP000742098">
    <property type="component" value="Unassembled WGS sequence"/>
</dbReference>
<evidence type="ECO:0000313" key="3">
    <source>
        <dbReference type="Proteomes" id="UP000742098"/>
    </source>
</evidence>
<name>A0A921H4Z3_9BACT</name>
<evidence type="ECO:0000256" key="1">
    <source>
        <dbReference type="SAM" id="Phobius"/>
    </source>
</evidence>
<organism evidence="2 3">
    <name type="scientific">Butyricimonas virosa</name>
    <dbReference type="NCBI Taxonomy" id="544645"/>
    <lineage>
        <taxon>Bacteria</taxon>
        <taxon>Pseudomonadati</taxon>
        <taxon>Bacteroidota</taxon>
        <taxon>Bacteroidia</taxon>
        <taxon>Bacteroidales</taxon>
        <taxon>Odoribacteraceae</taxon>
        <taxon>Butyricimonas</taxon>
    </lineage>
</organism>
<dbReference type="AlphaFoldDB" id="A0A921H4Z3"/>
<protein>
    <submittedName>
        <fullName evidence="2">Uncharacterized protein</fullName>
    </submittedName>
</protein>